<evidence type="ECO:0000256" key="1">
    <source>
        <dbReference type="ARBA" id="ARBA00004141"/>
    </source>
</evidence>
<keyword evidence="3" id="KW-1133">Transmembrane helix</keyword>
<comment type="subcellular location">
    <subcellularLocation>
        <location evidence="1">Membrane</location>
        <topology evidence="1">Multi-pass membrane protein</topology>
    </subcellularLocation>
</comment>
<dbReference type="InterPro" id="IPR032808">
    <property type="entry name" value="DoxX"/>
</dbReference>
<evidence type="ECO:0008006" key="7">
    <source>
        <dbReference type="Google" id="ProtNLM"/>
    </source>
</evidence>
<keyword evidence="2" id="KW-0812">Transmembrane</keyword>
<dbReference type="Pfam" id="PF13564">
    <property type="entry name" value="DoxX_2"/>
    <property type="match status" value="1"/>
</dbReference>
<proteinExistence type="predicted"/>
<evidence type="ECO:0000256" key="2">
    <source>
        <dbReference type="ARBA" id="ARBA00022692"/>
    </source>
</evidence>
<dbReference type="AlphaFoldDB" id="A0A849KFJ6"/>
<evidence type="ECO:0000256" key="3">
    <source>
        <dbReference type="ARBA" id="ARBA00022989"/>
    </source>
</evidence>
<organism evidence="5 6">
    <name type="scientific">Isoptericola sediminis</name>
    <dbReference type="NCBI Taxonomy" id="2733572"/>
    <lineage>
        <taxon>Bacteria</taxon>
        <taxon>Bacillati</taxon>
        <taxon>Actinomycetota</taxon>
        <taxon>Actinomycetes</taxon>
        <taxon>Micrococcales</taxon>
        <taxon>Promicromonosporaceae</taxon>
        <taxon>Isoptericola</taxon>
    </lineage>
</organism>
<evidence type="ECO:0000313" key="6">
    <source>
        <dbReference type="Proteomes" id="UP000557204"/>
    </source>
</evidence>
<protein>
    <recommendedName>
        <fullName evidence="7">DoxX-like protein</fullName>
    </recommendedName>
</protein>
<evidence type="ECO:0000313" key="5">
    <source>
        <dbReference type="EMBL" id="NNU27333.1"/>
    </source>
</evidence>
<accession>A0A849KFJ6</accession>
<dbReference type="PANTHER" id="PTHR36974">
    <property type="entry name" value="MEMBRANE PROTEIN-RELATED"/>
    <property type="match status" value="1"/>
</dbReference>
<sequence length="128" mass="13404">MARHPHVLAGSLAAALTVTGTLHFVNPRVFEGLIPKALGSPRAWVYGSGAAELACAAAVAVPATRRVGGLAAAALFVGVFPGNVKMALDSHPGARHWSRKPSVAWGRLPLQVPLVAWAWRVARSADRD</sequence>
<dbReference type="GO" id="GO:0016020">
    <property type="term" value="C:membrane"/>
    <property type="evidence" value="ECO:0007669"/>
    <property type="project" value="UniProtKB-SubCell"/>
</dbReference>
<keyword evidence="6" id="KW-1185">Reference proteome</keyword>
<dbReference type="Proteomes" id="UP000557204">
    <property type="component" value="Unassembled WGS sequence"/>
</dbReference>
<keyword evidence="4" id="KW-0472">Membrane</keyword>
<dbReference type="PANTHER" id="PTHR36974:SF1">
    <property type="entry name" value="DOXX FAMILY MEMBRANE PROTEIN"/>
    <property type="match status" value="1"/>
</dbReference>
<dbReference type="EMBL" id="JABFAJ010000012">
    <property type="protein sequence ID" value="NNU27333.1"/>
    <property type="molecule type" value="Genomic_DNA"/>
</dbReference>
<reference evidence="5 6" key="1">
    <citation type="submission" date="2020-05" db="EMBL/GenBank/DDBJ databases">
        <title>Genome sequence of Isoptericola sp. JC619 isolated from Chilika lagoon, India.</title>
        <authorList>
            <person name="Kumar D."/>
            <person name="Appam K."/>
            <person name="Gandham S."/>
            <person name="Uppada J."/>
            <person name="Sasikala C."/>
            <person name="Venkata Ramana C."/>
        </authorList>
    </citation>
    <scope>NUCLEOTIDE SEQUENCE [LARGE SCALE GENOMIC DNA]</scope>
    <source>
        <strain evidence="5 6">JC619</strain>
    </source>
</reference>
<comment type="caution">
    <text evidence="5">The sequence shown here is derived from an EMBL/GenBank/DDBJ whole genome shotgun (WGS) entry which is preliminary data.</text>
</comment>
<gene>
    <name evidence="5" type="ORF">HLI28_07225</name>
</gene>
<evidence type="ECO:0000256" key="4">
    <source>
        <dbReference type="ARBA" id="ARBA00023136"/>
    </source>
</evidence>
<name>A0A849KFJ6_9MICO</name>
<dbReference type="RefSeq" id="WP_171246838.1">
    <property type="nucleotide sequence ID" value="NZ_JABFAJ010000012.1"/>
</dbReference>